<dbReference type="Gene3D" id="3.40.50.1820">
    <property type="entry name" value="alpha/beta hydrolase"/>
    <property type="match status" value="1"/>
</dbReference>
<dbReference type="SUPFAM" id="SSF53474">
    <property type="entry name" value="alpha/beta-Hydrolases"/>
    <property type="match status" value="1"/>
</dbReference>
<dbReference type="Proteomes" id="UP000574369">
    <property type="component" value="Unassembled WGS sequence"/>
</dbReference>
<protein>
    <recommendedName>
        <fullName evidence="4">Alpha/beta hydrolase</fullName>
    </recommendedName>
</protein>
<organism evidence="2 3">
    <name type="scientific">Roseateles terrae</name>
    <dbReference type="NCBI Taxonomy" id="431060"/>
    <lineage>
        <taxon>Bacteria</taxon>
        <taxon>Pseudomonadati</taxon>
        <taxon>Pseudomonadota</taxon>
        <taxon>Betaproteobacteria</taxon>
        <taxon>Burkholderiales</taxon>
        <taxon>Sphaerotilaceae</taxon>
        <taxon>Roseateles</taxon>
    </lineage>
</organism>
<comment type="caution">
    <text evidence="2">The sequence shown here is derived from an EMBL/GenBank/DDBJ whole genome shotgun (WGS) entry which is preliminary data.</text>
</comment>
<dbReference type="RefSeq" id="WP_088453941.1">
    <property type="nucleotide sequence ID" value="NZ_JACHXO010000009.1"/>
</dbReference>
<dbReference type="InterPro" id="IPR029058">
    <property type="entry name" value="AB_hydrolase_fold"/>
</dbReference>
<evidence type="ECO:0008006" key="4">
    <source>
        <dbReference type="Google" id="ProtNLM"/>
    </source>
</evidence>
<evidence type="ECO:0000313" key="2">
    <source>
        <dbReference type="EMBL" id="MBB3196773.1"/>
    </source>
</evidence>
<accession>A0ABR6GXE5</accession>
<reference evidence="2 3" key="1">
    <citation type="submission" date="2020-08" db="EMBL/GenBank/DDBJ databases">
        <title>Genomic Encyclopedia of Type Strains, Phase III (KMG-III): the genomes of soil and plant-associated and newly described type strains.</title>
        <authorList>
            <person name="Whitman W."/>
        </authorList>
    </citation>
    <scope>NUCLEOTIDE SEQUENCE [LARGE SCALE GENOMIC DNA]</scope>
    <source>
        <strain evidence="2 3">CECT 7247</strain>
    </source>
</reference>
<name>A0ABR6GXE5_9BURK</name>
<sequence>MTDIAPDTDLHTHATPDGSEASVSEAGGRPVFLLPGWLNSDPDHWQSLWERRHGDQRVEQADWSWPRRGDWMARLDEVLQQDTRLDTQPALLVAHSLGCQLVASWAKHSQHTRRVAGALIVAPPDTERDDMPPQLHNWKPIRRSRLPFPSVMVVSTNDPYCSLERATEMAADWGSEVVIAGPLGHLNTASGLGEWPEGRALLHRIADNRAPW</sequence>
<keyword evidence="3" id="KW-1185">Reference proteome</keyword>
<evidence type="ECO:0000313" key="3">
    <source>
        <dbReference type="Proteomes" id="UP000574369"/>
    </source>
</evidence>
<evidence type="ECO:0000256" key="1">
    <source>
        <dbReference type="SAM" id="MobiDB-lite"/>
    </source>
</evidence>
<proteinExistence type="predicted"/>
<gene>
    <name evidence="2" type="ORF">FHS28_004198</name>
</gene>
<dbReference type="InterPro" id="IPR010662">
    <property type="entry name" value="RBBP9/YdeN"/>
</dbReference>
<dbReference type="Pfam" id="PF06821">
    <property type="entry name" value="Ser_hydrolase"/>
    <property type="match status" value="1"/>
</dbReference>
<feature type="region of interest" description="Disordered" evidence="1">
    <location>
        <begin position="1"/>
        <end position="25"/>
    </location>
</feature>
<dbReference type="EMBL" id="JACHXO010000009">
    <property type="protein sequence ID" value="MBB3196773.1"/>
    <property type="molecule type" value="Genomic_DNA"/>
</dbReference>